<accession>A0A8S0Y010</accession>
<dbReference type="Pfam" id="PF10502">
    <property type="entry name" value="Peptidase_S26"/>
    <property type="match status" value="1"/>
</dbReference>
<comment type="catalytic activity">
    <reaction evidence="1 8">
        <text>Cleavage of hydrophobic, N-terminal signal or leader sequences from secreted and periplasmic proteins.</text>
        <dbReference type="EC" id="3.4.21.89"/>
    </reaction>
</comment>
<evidence type="ECO:0000256" key="8">
    <source>
        <dbReference type="RuleBase" id="RU003993"/>
    </source>
</evidence>
<dbReference type="PANTHER" id="PTHR43390">
    <property type="entry name" value="SIGNAL PEPTIDASE I"/>
    <property type="match status" value="1"/>
</dbReference>
<dbReference type="KEGG" id="aacx:DEACI_3386"/>
<dbReference type="InterPro" id="IPR036286">
    <property type="entry name" value="LexA/Signal_pep-like_sf"/>
</dbReference>
<dbReference type="EC" id="3.4.21.89" evidence="4 8"/>
<feature type="domain" description="Peptidase S26" evidence="10">
    <location>
        <begin position="14"/>
        <end position="161"/>
    </location>
</feature>
<keyword evidence="5 8" id="KW-0645">Protease</keyword>
<dbReference type="InterPro" id="IPR019757">
    <property type="entry name" value="Pept_S26A_signal_pept_1_Lys-AS"/>
</dbReference>
<keyword evidence="8" id="KW-1133">Transmembrane helix</keyword>
<feature type="transmembrane region" description="Helical" evidence="8">
    <location>
        <begin position="9"/>
        <end position="29"/>
    </location>
</feature>
<name>A0A8S0Y010_9FIRM</name>
<dbReference type="GO" id="GO:0009003">
    <property type="term" value="F:signal peptidase activity"/>
    <property type="evidence" value="ECO:0007669"/>
    <property type="project" value="UniProtKB-EC"/>
</dbReference>
<dbReference type="InterPro" id="IPR000223">
    <property type="entry name" value="Pept_S26A_signal_pept_1"/>
</dbReference>
<comment type="similarity">
    <text evidence="3 9">Belongs to the peptidase S26 family.</text>
</comment>
<keyword evidence="6 8" id="KW-0378">Hydrolase</keyword>
<dbReference type="GO" id="GO:0004252">
    <property type="term" value="F:serine-type endopeptidase activity"/>
    <property type="evidence" value="ECO:0007669"/>
    <property type="project" value="InterPro"/>
</dbReference>
<keyword evidence="8" id="KW-0472">Membrane</keyword>
<evidence type="ECO:0000256" key="2">
    <source>
        <dbReference type="ARBA" id="ARBA00004401"/>
    </source>
</evidence>
<dbReference type="PROSITE" id="PS00501">
    <property type="entry name" value="SPASE_I_1"/>
    <property type="match status" value="1"/>
</dbReference>
<dbReference type="PRINTS" id="PR00727">
    <property type="entry name" value="LEADERPTASE"/>
</dbReference>
<dbReference type="Proteomes" id="UP001071230">
    <property type="component" value="Unassembled WGS sequence"/>
</dbReference>
<dbReference type="AlphaFoldDB" id="A0A8S0Y010"/>
<dbReference type="NCBIfam" id="TIGR02227">
    <property type="entry name" value="sigpep_I_bact"/>
    <property type="match status" value="1"/>
</dbReference>
<dbReference type="RefSeq" id="WP_240986035.1">
    <property type="nucleotide sequence ID" value="NZ_CDGJ01000027.1"/>
</dbReference>
<dbReference type="InterPro" id="IPR019756">
    <property type="entry name" value="Pept_S26A_signal_pept_1_Ser-AS"/>
</dbReference>
<protein>
    <recommendedName>
        <fullName evidence="4 8">Signal peptidase I</fullName>
        <ecNumber evidence="4 8">3.4.21.89</ecNumber>
    </recommendedName>
</protein>
<evidence type="ECO:0000256" key="6">
    <source>
        <dbReference type="ARBA" id="ARBA00022801"/>
    </source>
</evidence>
<evidence type="ECO:0000259" key="10">
    <source>
        <dbReference type="Pfam" id="PF10502"/>
    </source>
</evidence>
<evidence type="ECO:0000256" key="5">
    <source>
        <dbReference type="ARBA" id="ARBA00022670"/>
    </source>
</evidence>
<dbReference type="GO" id="GO:0005886">
    <property type="term" value="C:plasma membrane"/>
    <property type="evidence" value="ECO:0007669"/>
    <property type="project" value="UniProtKB-SubCell"/>
</dbReference>
<keyword evidence="13" id="KW-1185">Reference proteome</keyword>
<sequence>MLRQGFRSWWTAGILVIFLVLLGVVRWLVIQPYVISSSSMEPTLRSGDRVLVNRLAYLNAAPSRGDIIVFAYPKDPKRTFVKRVIAVPGETVELRGNQVFIDGQVLREPYLKAGDYPPYGPETVPRGKVLVLGDNRRQSEDSRAWGLLPQSAIIGKVWLTYFPFQRWRFF</sequence>
<keyword evidence="8" id="KW-0812">Transmembrane</keyword>
<evidence type="ECO:0000256" key="4">
    <source>
        <dbReference type="ARBA" id="ARBA00013208"/>
    </source>
</evidence>
<evidence type="ECO:0000256" key="3">
    <source>
        <dbReference type="ARBA" id="ARBA00009370"/>
    </source>
</evidence>
<proteinExistence type="inferred from homology"/>
<evidence type="ECO:0000313" key="11">
    <source>
        <dbReference type="EMBL" id="CAA7602707.1"/>
    </source>
</evidence>
<dbReference type="CDD" id="cd06530">
    <property type="entry name" value="S26_SPase_I"/>
    <property type="match status" value="1"/>
</dbReference>
<dbReference type="GO" id="GO:0006465">
    <property type="term" value="P:signal peptide processing"/>
    <property type="evidence" value="ECO:0007669"/>
    <property type="project" value="InterPro"/>
</dbReference>
<dbReference type="PROSITE" id="PS00761">
    <property type="entry name" value="SPASE_I_3"/>
    <property type="match status" value="1"/>
</dbReference>
<evidence type="ECO:0000256" key="9">
    <source>
        <dbReference type="RuleBase" id="RU362042"/>
    </source>
</evidence>
<reference evidence="11" key="2">
    <citation type="submission" date="2020-01" db="EMBL/GenBank/DDBJ databases">
        <authorList>
            <person name="Hornung B."/>
        </authorList>
    </citation>
    <scope>NUCLEOTIDE SEQUENCE</scope>
    <source>
        <strain evidence="11">PacBioINE</strain>
    </source>
</reference>
<gene>
    <name evidence="12" type="ORF">DEACI_0884</name>
    <name evidence="11" type="ORF">DEACI_3386</name>
</gene>
<dbReference type="Proteomes" id="UP000836597">
    <property type="component" value="Chromosome"/>
</dbReference>
<evidence type="ECO:0000256" key="1">
    <source>
        <dbReference type="ARBA" id="ARBA00000677"/>
    </source>
</evidence>
<dbReference type="EMBL" id="LR746496">
    <property type="protein sequence ID" value="CAA7602707.1"/>
    <property type="molecule type" value="Genomic_DNA"/>
</dbReference>
<dbReference type="InterPro" id="IPR019533">
    <property type="entry name" value="Peptidase_S26"/>
</dbReference>
<reference evidence="12" key="1">
    <citation type="submission" date="2014-11" db="EMBL/GenBank/DDBJ databases">
        <authorList>
            <person name="Hornung B.V."/>
        </authorList>
    </citation>
    <scope>NUCLEOTIDE SEQUENCE</scope>
    <source>
        <strain evidence="12">INE</strain>
    </source>
</reference>
<dbReference type="PANTHER" id="PTHR43390:SF1">
    <property type="entry name" value="CHLOROPLAST PROCESSING PEPTIDASE"/>
    <property type="match status" value="1"/>
</dbReference>
<dbReference type="SUPFAM" id="SSF51306">
    <property type="entry name" value="LexA/Signal peptidase"/>
    <property type="match status" value="1"/>
</dbReference>
<dbReference type="PROSITE" id="PS00760">
    <property type="entry name" value="SPASE_I_2"/>
    <property type="match status" value="1"/>
</dbReference>
<dbReference type="Gene3D" id="2.10.109.10">
    <property type="entry name" value="Umud Fragment, subunit A"/>
    <property type="match status" value="1"/>
</dbReference>
<feature type="active site" evidence="7">
    <location>
        <position position="82"/>
    </location>
</feature>
<organism evidence="11">
    <name type="scientific">Acididesulfobacillus acetoxydans</name>
    <dbReference type="NCBI Taxonomy" id="1561005"/>
    <lineage>
        <taxon>Bacteria</taxon>
        <taxon>Bacillati</taxon>
        <taxon>Bacillota</taxon>
        <taxon>Clostridia</taxon>
        <taxon>Eubacteriales</taxon>
        <taxon>Peptococcaceae</taxon>
        <taxon>Acididesulfobacillus</taxon>
    </lineage>
</organism>
<evidence type="ECO:0000313" key="12">
    <source>
        <dbReference type="EMBL" id="CEJ06436.1"/>
    </source>
</evidence>
<evidence type="ECO:0000313" key="13">
    <source>
        <dbReference type="Proteomes" id="UP001071230"/>
    </source>
</evidence>
<evidence type="ECO:0000256" key="7">
    <source>
        <dbReference type="PIRSR" id="PIRSR600223-1"/>
    </source>
</evidence>
<comment type="subcellular location">
    <subcellularLocation>
        <location evidence="2">Cell membrane</location>
        <topology evidence="2">Single-pass type II membrane protein</topology>
    </subcellularLocation>
    <subcellularLocation>
        <location evidence="9">Membrane</location>
        <topology evidence="9">Single-pass type II membrane protein</topology>
    </subcellularLocation>
</comment>
<dbReference type="EMBL" id="CDGJ01000027">
    <property type="protein sequence ID" value="CEJ06436.1"/>
    <property type="molecule type" value="Genomic_DNA"/>
</dbReference>
<feature type="active site" evidence="7">
    <location>
        <position position="39"/>
    </location>
</feature>
<dbReference type="InterPro" id="IPR019758">
    <property type="entry name" value="Pept_S26A_signal_pept_1_CS"/>
</dbReference>